<organism evidence="10 11">
    <name type="scientific">Lithospermum erythrorhizon</name>
    <name type="common">Purple gromwell</name>
    <name type="synonym">Lithospermum officinale var. erythrorhizon</name>
    <dbReference type="NCBI Taxonomy" id="34254"/>
    <lineage>
        <taxon>Eukaryota</taxon>
        <taxon>Viridiplantae</taxon>
        <taxon>Streptophyta</taxon>
        <taxon>Embryophyta</taxon>
        <taxon>Tracheophyta</taxon>
        <taxon>Spermatophyta</taxon>
        <taxon>Magnoliopsida</taxon>
        <taxon>eudicotyledons</taxon>
        <taxon>Gunneridae</taxon>
        <taxon>Pentapetalae</taxon>
        <taxon>asterids</taxon>
        <taxon>lamiids</taxon>
        <taxon>Boraginales</taxon>
        <taxon>Boraginaceae</taxon>
        <taxon>Boraginoideae</taxon>
        <taxon>Lithospermeae</taxon>
        <taxon>Lithospermum</taxon>
    </lineage>
</organism>
<comment type="similarity">
    <text evidence="2 6">Belongs to the thiolase-like superfamily. Chalcone/stilbene synthases family.</text>
</comment>
<feature type="domain" description="Beta-ketoacyl-[acyl-carrier-protein] synthase III C-terminal" evidence="9">
    <location>
        <begin position="340"/>
        <end position="421"/>
    </location>
</feature>
<evidence type="ECO:0000256" key="2">
    <source>
        <dbReference type="ARBA" id="ARBA00005531"/>
    </source>
</evidence>
<dbReference type="SUPFAM" id="SSF53901">
    <property type="entry name" value="Thiolase-like"/>
    <property type="match status" value="2"/>
</dbReference>
<comment type="catalytic activity">
    <reaction evidence="5">
        <text>a very-long-chain acyl-CoA + malonyl-CoA + H(+) = a very-long-chain 3-oxoacyl-CoA + CO2 + CoA</text>
        <dbReference type="Rhea" id="RHEA:32727"/>
        <dbReference type="ChEBI" id="CHEBI:15378"/>
        <dbReference type="ChEBI" id="CHEBI:16526"/>
        <dbReference type="ChEBI" id="CHEBI:57287"/>
        <dbReference type="ChEBI" id="CHEBI:57384"/>
        <dbReference type="ChEBI" id="CHEBI:90725"/>
        <dbReference type="ChEBI" id="CHEBI:90736"/>
        <dbReference type="EC" id="2.3.1.199"/>
    </reaction>
</comment>
<accession>A0AAV3P640</accession>
<feature type="domain" description="FAE" evidence="8">
    <location>
        <begin position="37"/>
        <end position="323"/>
    </location>
</feature>
<evidence type="ECO:0000256" key="3">
    <source>
        <dbReference type="ARBA" id="ARBA00022679"/>
    </source>
</evidence>
<evidence type="ECO:0000256" key="5">
    <source>
        <dbReference type="ARBA" id="ARBA00047375"/>
    </source>
</evidence>
<gene>
    <name evidence="10" type="ORF">LIER_36271</name>
</gene>
<dbReference type="Gene3D" id="3.40.47.10">
    <property type="match status" value="1"/>
</dbReference>
<keyword evidence="3 6" id="KW-0808">Transferase</keyword>
<dbReference type="InterPro" id="IPR013601">
    <property type="entry name" value="FAE1_typ3_polyketide_synth"/>
</dbReference>
<name>A0AAV3P640_LITER</name>
<protein>
    <recommendedName>
        <fullName evidence="6">3-ketoacyl-CoA synthase</fullName>
        <ecNumber evidence="6">2.3.1.-</ecNumber>
    </recommendedName>
</protein>
<evidence type="ECO:0000256" key="4">
    <source>
        <dbReference type="ARBA" id="ARBA00023315"/>
    </source>
</evidence>
<dbReference type="EMBL" id="BAABME010016493">
    <property type="protein sequence ID" value="GAA0146196.1"/>
    <property type="molecule type" value="Genomic_DNA"/>
</dbReference>
<dbReference type="Pfam" id="PF08392">
    <property type="entry name" value="FAE1_CUT1_RppA"/>
    <property type="match status" value="1"/>
</dbReference>
<keyword evidence="4 6" id="KW-0012">Acyltransferase</keyword>
<comment type="pathway">
    <text evidence="1 6">Lipid metabolism; fatty acid biosynthesis.</text>
</comment>
<dbReference type="CDD" id="cd00831">
    <property type="entry name" value="CHS_like"/>
    <property type="match status" value="1"/>
</dbReference>
<dbReference type="GO" id="GO:0016020">
    <property type="term" value="C:membrane"/>
    <property type="evidence" value="ECO:0007669"/>
    <property type="project" value="InterPro"/>
</dbReference>
<dbReference type="GO" id="GO:0009922">
    <property type="term" value="F:fatty acid elongase activity"/>
    <property type="evidence" value="ECO:0007669"/>
    <property type="project" value="UniProtKB-EC"/>
</dbReference>
<dbReference type="Proteomes" id="UP001454036">
    <property type="component" value="Unassembled WGS sequence"/>
</dbReference>
<dbReference type="PANTHER" id="PTHR31561">
    <property type="entry name" value="3-KETOACYL-COA SYNTHASE"/>
    <property type="match status" value="1"/>
</dbReference>
<evidence type="ECO:0000256" key="6">
    <source>
        <dbReference type="PIRNR" id="PIRNR036417"/>
    </source>
</evidence>
<dbReference type="GO" id="GO:0006633">
    <property type="term" value="P:fatty acid biosynthetic process"/>
    <property type="evidence" value="ECO:0007669"/>
    <property type="project" value="InterPro"/>
</dbReference>
<evidence type="ECO:0000259" key="9">
    <source>
        <dbReference type="Pfam" id="PF08541"/>
    </source>
</evidence>
<reference evidence="10 11" key="1">
    <citation type="submission" date="2024-01" db="EMBL/GenBank/DDBJ databases">
        <title>The complete chloroplast genome sequence of Lithospermum erythrorhizon: insights into the phylogenetic relationship among Boraginaceae species and the maternal lineages of purple gromwells.</title>
        <authorList>
            <person name="Okada T."/>
            <person name="Watanabe K."/>
        </authorList>
    </citation>
    <scope>NUCLEOTIDE SEQUENCE [LARGE SCALE GENOMIC DNA]</scope>
</reference>
<evidence type="ECO:0000313" key="11">
    <source>
        <dbReference type="Proteomes" id="UP001454036"/>
    </source>
</evidence>
<keyword evidence="11" id="KW-1185">Reference proteome</keyword>
<dbReference type="AlphaFoldDB" id="A0AAV3P640"/>
<evidence type="ECO:0000259" key="8">
    <source>
        <dbReference type="Pfam" id="PF08392"/>
    </source>
</evidence>
<evidence type="ECO:0000313" key="10">
    <source>
        <dbReference type="EMBL" id="GAA0146196.1"/>
    </source>
</evidence>
<feature type="transmembrane region" description="Helical" evidence="7">
    <location>
        <begin position="12"/>
        <end position="34"/>
    </location>
</feature>
<proteinExistence type="inferred from homology"/>
<dbReference type="InterPro" id="IPR012392">
    <property type="entry name" value="3-ktacl-CoA_syn"/>
</dbReference>
<dbReference type="InterPro" id="IPR016039">
    <property type="entry name" value="Thiolase-like"/>
</dbReference>
<keyword evidence="7" id="KW-0472">Membrane</keyword>
<evidence type="ECO:0000256" key="7">
    <source>
        <dbReference type="SAM" id="Phobius"/>
    </source>
</evidence>
<dbReference type="EC" id="2.3.1.-" evidence="6"/>
<dbReference type="InterPro" id="IPR013747">
    <property type="entry name" value="ACP_syn_III_C"/>
</dbReference>
<evidence type="ECO:0000256" key="1">
    <source>
        <dbReference type="ARBA" id="ARBA00005194"/>
    </source>
</evidence>
<keyword evidence="7" id="KW-1133">Transmembrane helix</keyword>
<sequence length="458" mass="51453">MWNNLTQCMIHLHISFPLIAPFLLLLFLLAYIILNPKTRSKKVFLLDFACFKPPQNLIRSKKQALDRASLSGIWPEEVIKFWKVVLERSGVGDSTYLPNAFLVDPPNPSLEEARGEAEMVIFGAIDNLLAKTGVEVRDIGILIVNCSIFNPVPSLTSMIVNHYKLKHDVASYSLGGMGCTASLWAIGMANQLLQVHHNTYALVVSTENISQNCYLGSDRSKILINCLFRVGGAAMLLSNRPVDRKFSKYQLIHTVTTHNASSDTSYNCIVQEEDKQGFIGVTITKDLLVSAKNAISSNLITLGPLILPFSEKVLFILNIMKRKIGRGKSKKYVPKFNVAVDHFFPHVGGRPVLDELQKVLGFRDEEMEAPRMTLLRFGNISSSTVWYEIAYSEAKGRIKKGDRLWQMTFGSGFKCCSMVWKATRAIEAYEKSNAWSEEIDKFPLLMDSSGQFPYFFEG</sequence>
<keyword evidence="7" id="KW-0812">Transmembrane</keyword>
<dbReference type="PIRSF" id="PIRSF036417">
    <property type="entry name" value="3-ktacl-CoA_syn"/>
    <property type="match status" value="1"/>
</dbReference>
<dbReference type="Pfam" id="PF08541">
    <property type="entry name" value="ACP_syn_III_C"/>
    <property type="match status" value="1"/>
</dbReference>
<comment type="caution">
    <text evidence="10">The sequence shown here is derived from an EMBL/GenBank/DDBJ whole genome shotgun (WGS) entry which is preliminary data.</text>
</comment>